<dbReference type="AlphaFoldDB" id="A0A9D2SVP3"/>
<dbReference type="InterPro" id="IPR029039">
    <property type="entry name" value="Flavoprotein-like_sf"/>
</dbReference>
<evidence type="ECO:0000313" key="2">
    <source>
        <dbReference type="Proteomes" id="UP000823896"/>
    </source>
</evidence>
<dbReference type="Proteomes" id="UP000823896">
    <property type="component" value="Unassembled WGS sequence"/>
</dbReference>
<comment type="caution">
    <text evidence="1">The sequence shown here is derived from an EMBL/GenBank/DDBJ whole genome shotgun (WGS) entry which is preliminary data.</text>
</comment>
<evidence type="ECO:0000313" key="1">
    <source>
        <dbReference type="EMBL" id="HJC36104.1"/>
    </source>
</evidence>
<reference evidence="1" key="1">
    <citation type="journal article" date="2021" name="PeerJ">
        <title>Extensive microbial diversity within the chicken gut microbiome revealed by metagenomics and culture.</title>
        <authorList>
            <person name="Gilroy R."/>
            <person name="Ravi A."/>
            <person name="Getino M."/>
            <person name="Pursley I."/>
            <person name="Horton D.L."/>
            <person name="Alikhan N.F."/>
            <person name="Baker D."/>
            <person name="Gharbi K."/>
            <person name="Hall N."/>
            <person name="Watson M."/>
            <person name="Adriaenssens E.M."/>
            <person name="Foster-Nyarko E."/>
            <person name="Jarju S."/>
            <person name="Secka A."/>
            <person name="Antonio M."/>
            <person name="Oren A."/>
            <person name="Chaudhuri R.R."/>
            <person name="La Ragione R."/>
            <person name="Hildebrand F."/>
            <person name="Pallen M.J."/>
        </authorList>
    </citation>
    <scope>NUCLEOTIDE SEQUENCE</scope>
    <source>
        <strain evidence="1">CHK187-11901</strain>
    </source>
</reference>
<name>A0A9D2SVP3_9FIRM</name>
<dbReference type="SUPFAM" id="SSF52218">
    <property type="entry name" value="Flavoproteins"/>
    <property type="match status" value="1"/>
</dbReference>
<organism evidence="1 2">
    <name type="scientific">Candidatus Merdibacter merdavium</name>
    <dbReference type="NCBI Taxonomy" id="2838692"/>
    <lineage>
        <taxon>Bacteria</taxon>
        <taxon>Bacillati</taxon>
        <taxon>Bacillota</taxon>
        <taxon>Erysipelotrichia</taxon>
        <taxon>Erysipelotrichales</taxon>
        <taxon>Erysipelotrichaceae</taxon>
        <taxon>Merdibacter</taxon>
    </lineage>
</organism>
<dbReference type="Gene3D" id="3.40.50.360">
    <property type="match status" value="1"/>
</dbReference>
<proteinExistence type="predicted"/>
<gene>
    <name evidence="1" type="ORF">H9702_03110</name>
</gene>
<accession>A0A9D2SVP3</accession>
<protein>
    <submittedName>
        <fullName evidence="1">NAD(P)H-dependent oxidoreductase</fullName>
    </submittedName>
</protein>
<sequence length="204" mass="22811">MGKILIINGSPRAPRSHSARFAQIFGERCKAETEHAQLLHADHVQLARKIADYSDVLFVFPLYADGIPAILLEFLKSLAAVSPTHRPVLSVLINCGFQEPWQNDSAVAIMRCFAHMEGYPFGSVLKVGSGEAILSTPFALLVNAAIIRLARAITAGRHRELQVSMPMPKWMFIKASRHYWIEYGRRNGIDEARMASLLIEDQEK</sequence>
<reference evidence="1" key="2">
    <citation type="submission" date="2021-04" db="EMBL/GenBank/DDBJ databases">
        <authorList>
            <person name="Gilroy R."/>
        </authorList>
    </citation>
    <scope>NUCLEOTIDE SEQUENCE</scope>
    <source>
        <strain evidence="1">CHK187-11901</strain>
    </source>
</reference>
<dbReference type="EMBL" id="DWWM01000019">
    <property type="protein sequence ID" value="HJC36104.1"/>
    <property type="molecule type" value="Genomic_DNA"/>
</dbReference>